<keyword evidence="5 7" id="KW-1133">Transmembrane helix</keyword>
<dbReference type="RefSeq" id="XP_011400196.1">
    <property type="nucleotide sequence ID" value="XM_011401894.1"/>
</dbReference>
<keyword evidence="3 7" id="KW-0812">Transmembrane</keyword>
<dbReference type="STRING" id="3075.A0A087SNC5"/>
<dbReference type="KEGG" id="apro:F751_4499"/>
<dbReference type="AlphaFoldDB" id="A0A087SNC5"/>
<dbReference type="GO" id="GO:0006506">
    <property type="term" value="P:GPI anchor biosynthetic process"/>
    <property type="evidence" value="ECO:0007669"/>
    <property type="project" value="UniProtKB-KW"/>
</dbReference>
<evidence type="ECO:0000256" key="1">
    <source>
        <dbReference type="ARBA" id="ARBA00004127"/>
    </source>
</evidence>
<evidence type="ECO:0000256" key="2">
    <source>
        <dbReference type="ARBA" id="ARBA00022502"/>
    </source>
</evidence>
<keyword evidence="6 7" id="KW-0472">Membrane</keyword>
<protein>
    <recommendedName>
        <fullName evidence="7">Post-GPI attachment to proteins factor 3</fullName>
    </recommendedName>
</protein>
<gene>
    <name evidence="8" type="ORF">F751_4499</name>
</gene>
<dbReference type="OrthoDB" id="419770at2759"/>
<sequence>MLTRRFDYGGWVVACLALGLLQTLLWLRWAWWTREGATHPSRRSLLVFIASLNAASLLEVLDFPPLLWHTLDAHAVWHLATIPLWALWYRFVLLDLQAGQVMWSLPLDSAGEDKEL</sequence>
<evidence type="ECO:0000256" key="7">
    <source>
        <dbReference type="RuleBase" id="RU365066"/>
    </source>
</evidence>
<organism evidence="8 9">
    <name type="scientific">Auxenochlorella protothecoides</name>
    <name type="common">Green microalga</name>
    <name type="synonym">Chlorella protothecoides</name>
    <dbReference type="NCBI Taxonomy" id="3075"/>
    <lineage>
        <taxon>Eukaryota</taxon>
        <taxon>Viridiplantae</taxon>
        <taxon>Chlorophyta</taxon>
        <taxon>core chlorophytes</taxon>
        <taxon>Trebouxiophyceae</taxon>
        <taxon>Chlorellales</taxon>
        <taxon>Chlorellaceae</taxon>
        <taxon>Auxenochlorella</taxon>
    </lineage>
</organism>
<dbReference type="GO" id="GO:0005789">
    <property type="term" value="C:endoplasmic reticulum membrane"/>
    <property type="evidence" value="ECO:0007669"/>
    <property type="project" value="TreeGrafter"/>
</dbReference>
<reference evidence="8 9" key="1">
    <citation type="journal article" date="2014" name="BMC Genomics">
        <title>Oil accumulation mechanisms of the oleaginous microalga Chlorella protothecoides revealed through its genome, transcriptomes, and proteomes.</title>
        <authorList>
            <person name="Gao C."/>
            <person name="Wang Y."/>
            <person name="Shen Y."/>
            <person name="Yan D."/>
            <person name="He X."/>
            <person name="Dai J."/>
            <person name="Wu Q."/>
        </authorList>
    </citation>
    <scope>NUCLEOTIDE SEQUENCE [LARGE SCALE GENOMIC DNA]</scope>
    <source>
        <strain evidence="8 9">0710</strain>
    </source>
</reference>
<keyword evidence="7" id="KW-0333">Golgi apparatus</keyword>
<dbReference type="EMBL" id="KL662144">
    <property type="protein sequence ID" value="KFM27229.1"/>
    <property type="molecule type" value="Genomic_DNA"/>
</dbReference>
<dbReference type="Proteomes" id="UP000028924">
    <property type="component" value="Unassembled WGS sequence"/>
</dbReference>
<comment type="caution">
    <text evidence="7">Lacks conserved residue(s) required for the propagation of feature annotation.</text>
</comment>
<dbReference type="InterPro" id="IPR007217">
    <property type="entry name" value="Per1-like"/>
</dbReference>
<evidence type="ECO:0000313" key="8">
    <source>
        <dbReference type="EMBL" id="KFM27229.1"/>
    </source>
</evidence>
<dbReference type="PANTHER" id="PTHR13148:SF0">
    <property type="entry name" value="POST-GPI ATTACHMENT TO PROTEINS FACTOR 3"/>
    <property type="match status" value="1"/>
</dbReference>
<keyword evidence="4" id="KW-0732">Signal</keyword>
<feature type="transmembrane region" description="Helical" evidence="7">
    <location>
        <begin position="6"/>
        <end position="32"/>
    </location>
</feature>
<evidence type="ECO:0000256" key="4">
    <source>
        <dbReference type="ARBA" id="ARBA00022729"/>
    </source>
</evidence>
<evidence type="ECO:0000256" key="6">
    <source>
        <dbReference type="ARBA" id="ARBA00023136"/>
    </source>
</evidence>
<keyword evidence="9" id="KW-1185">Reference proteome</keyword>
<evidence type="ECO:0000256" key="3">
    <source>
        <dbReference type="ARBA" id="ARBA00022692"/>
    </source>
</evidence>
<feature type="transmembrane region" description="Helical" evidence="7">
    <location>
        <begin position="75"/>
        <end position="93"/>
    </location>
</feature>
<proteinExistence type="inferred from homology"/>
<accession>A0A087SNC5</accession>
<comment type="function">
    <text evidence="7">Involved in the lipid remodeling steps of GPI-anchor maturation.</text>
</comment>
<dbReference type="GeneID" id="23615890"/>
<keyword evidence="2 7" id="KW-0337">GPI-anchor biosynthesis</keyword>
<dbReference type="PANTHER" id="PTHR13148">
    <property type="entry name" value="PER1-RELATED"/>
    <property type="match status" value="1"/>
</dbReference>
<feature type="transmembrane region" description="Helical" evidence="7">
    <location>
        <begin position="44"/>
        <end position="63"/>
    </location>
</feature>
<evidence type="ECO:0000313" key="9">
    <source>
        <dbReference type="Proteomes" id="UP000028924"/>
    </source>
</evidence>
<dbReference type="GO" id="GO:0016788">
    <property type="term" value="F:hydrolase activity, acting on ester bonds"/>
    <property type="evidence" value="ECO:0007669"/>
    <property type="project" value="TreeGrafter"/>
</dbReference>
<name>A0A087SNC5_AUXPR</name>
<dbReference type="Pfam" id="PF04080">
    <property type="entry name" value="Per1"/>
    <property type="match status" value="1"/>
</dbReference>
<comment type="similarity">
    <text evidence="7">Belongs to the PGAP3 family.</text>
</comment>
<evidence type="ECO:0000256" key="5">
    <source>
        <dbReference type="ARBA" id="ARBA00022989"/>
    </source>
</evidence>
<dbReference type="GO" id="GO:0000139">
    <property type="term" value="C:Golgi membrane"/>
    <property type="evidence" value="ECO:0007669"/>
    <property type="project" value="UniProtKB-SubCell"/>
</dbReference>
<comment type="subcellular location">
    <subcellularLocation>
        <location evidence="1">Endomembrane system</location>
        <topology evidence="1">Multi-pass membrane protein</topology>
    </subcellularLocation>
    <subcellularLocation>
        <location evidence="7">Golgi apparatus membrane</location>
        <topology evidence="7">Multi-pass membrane protein</topology>
    </subcellularLocation>
</comment>
<dbReference type="eggNOG" id="KOG2970">
    <property type="taxonomic scope" value="Eukaryota"/>
</dbReference>